<gene>
    <name evidence="1" type="ORF">QFC22_006342</name>
</gene>
<dbReference type="EMBL" id="JASBWU010000026">
    <property type="protein sequence ID" value="KAJ9112258.1"/>
    <property type="molecule type" value="Genomic_DNA"/>
</dbReference>
<accession>A0ACC2WLB2</accession>
<protein>
    <submittedName>
        <fullName evidence="1">Uncharacterized protein</fullName>
    </submittedName>
</protein>
<reference evidence="1" key="1">
    <citation type="submission" date="2023-04" db="EMBL/GenBank/DDBJ databases">
        <title>Draft Genome sequencing of Naganishia species isolated from polar environments using Oxford Nanopore Technology.</title>
        <authorList>
            <person name="Leo P."/>
            <person name="Venkateswaran K."/>
        </authorList>
    </citation>
    <scope>NUCLEOTIDE SEQUENCE</scope>
    <source>
        <strain evidence="1">MNA-CCFEE 5425</strain>
    </source>
</reference>
<sequence>MSQATVPAPKRVLAHRIDESTAANYDLLVTYASSIPKDRLLPLEEWLRRDRPTGNYQGPKPTYQLKFDWNADDCPVEVINRAMERCFGARGLAGWEVWIRGDQLILLVGDFRKGYLRLKASTDPEFSLLDLWINGLLDELKRIYDLPIQAATTLLEPASIESQHRRSSRSPSRPFDSTLYPRVLPTENSRRVSKSPSPAPPPMSPAIESDHARPAKRSSIPLSSTSKGKPAANSSSSSLPPSSRSKAVKRNAARSDAPSTTTVFPLQLHTKSKPYVVPLKSNHLGIPLQRDGTLKGKSRIPPGYAMELPSDHESDGVLETNLEAQEIDWADIENPDRESNETQVEKEAVDDEELDADEEDDDDEDDEYEPEEKTKKNKKKNQSGDPVIDLSSGESDPDDAPIFLEHAQGPARQRKAKALAAKKAKAPQSSSFQSAREQLRGSSADRPGPSKRNLALPITVPAGQKRKAAATTQIAPASKRKRVTQTSKPIPYTPDTTYAPESSQSTYASTPAQTATETDMETPTQTSRKGKESKIWLYYVNLSEPGDKNKVMRCRACGKPVKGQNSSNFLNHQRLSCKGLGEAIRLGMKGICCDLPAGGSQATIGEDTSLVLPYNHNDFLAAVMKWIIVSGLPFTTIQNQHLQRAFIAANPAARLQSARSLCRKIEDTYDIVSERVTDLLRNSTAVIHYTHDSWTDSGKKNSYIGIYASFINKDYEYKEYLVRLLHMQGTHSGERIGDGLFNLFSKHLNIAGNLGPGTADNASNNITAAERLAVLLKSEYSYEFPSENLMGCVCHIANLAALAYLEGESTLDATEYAYAQENIPEIRVMGQSAFWNPQLAEGDGVEEEGSGDTGAEDREDEDLLDIDDDEEMLEPWTGNSPVDLVHQLGVFVHASPKRRAAFEKVRADRNPDTPKGLLPLKDVATRWNSKEAAISRVLRLRETVEYFTTRAKSDKCPRFNKKVFDALLRIQPTLQIFLQITLDYSEVGANAYRVLPDLVNAIDQITEIHEHPSVSTARKRSAQAACAKLSKYLERFLQNNWLCAAFALDPTVRQDGLWSLMCAYDLQDRYHEVVDWIEHGFRVYADEEETRESEVELVRKQKKQQRVNKFASERFKAGHQEITHDMDDPWACYNSTMTRFAMKENETVLGYWKRMSEEQQMLPLARLSRDILGLAASSASVERLFSHAGHVLGRKRGSLSTRQLSKQVMLRMWELQGLVATEDFRSSGAEAAQP</sequence>
<evidence type="ECO:0000313" key="1">
    <source>
        <dbReference type="EMBL" id="KAJ9112258.1"/>
    </source>
</evidence>
<name>A0ACC2WLB2_9TREE</name>
<comment type="caution">
    <text evidence="1">The sequence shown here is derived from an EMBL/GenBank/DDBJ whole genome shotgun (WGS) entry which is preliminary data.</text>
</comment>
<evidence type="ECO:0000313" key="2">
    <source>
        <dbReference type="Proteomes" id="UP001243375"/>
    </source>
</evidence>
<organism evidence="1 2">
    <name type="scientific">Naganishia vaughanmartiniae</name>
    <dbReference type="NCBI Taxonomy" id="1424756"/>
    <lineage>
        <taxon>Eukaryota</taxon>
        <taxon>Fungi</taxon>
        <taxon>Dikarya</taxon>
        <taxon>Basidiomycota</taxon>
        <taxon>Agaricomycotina</taxon>
        <taxon>Tremellomycetes</taxon>
        <taxon>Filobasidiales</taxon>
        <taxon>Filobasidiaceae</taxon>
        <taxon>Naganishia</taxon>
    </lineage>
</organism>
<proteinExistence type="predicted"/>
<keyword evidence="2" id="KW-1185">Reference proteome</keyword>
<dbReference type="Proteomes" id="UP001243375">
    <property type="component" value="Unassembled WGS sequence"/>
</dbReference>